<sequence>MWDFFITPFITFPFMQRALLASLMVAISSGIVGSFLVMRRMSLVGDALSHGILPGIALGFMFYGFNLVAMGIGGVIAGALIALLAFVVSRFTKLNEDASFAAFYLISLAIGVVIISKIGSQVDLLHILFGSVLTIDNAMLVFLWAIMCITLLAVAIIYRPLVLFIIDPIFLQSMKIRGISYYAIFLFIVVINLIAGFQALGSLMAVGLLMLPVIIGQLWVRSIEGLFIVIVILGFLIAYFGLLSSFYLDVPSGPAIIGVAGIIYFFSLLFGRSGGILTRVFRLKHKTA</sequence>
<dbReference type="GO" id="GO:0043190">
    <property type="term" value="C:ATP-binding cassette (ABC) transporter complex"/>
    <property type="evidence" value="ECO:0007669"/>
    <property type="project" value="InterPro"/>
</dbReference>
<evidence type="ECO:0000256" key="4">
    <source>
        <dbReference type="ARBA" id="ARBA00022989"/>
    </source>
</evidence>
<protein>
    <submittedName>
        <fullName evidence="8">Metal ABC transporter permease</fullName>
    </submittedName>
</protein>
<feature type="transmembrane region" description="Helical" evidence="7">
    <location>
        <begin position="227"/>
        <end position="248"/>
    </location>
</feature>
<keyword evidence="5 7" id="KW-0472">Membrane</keyword>
<keyword evidence="3 6" id="KW-0812">Transmembrane</keyword>
<keyword evidence="6" id="KW-0813">Transport</keyword>
<dbReference type="SUPFAM" id="SSF81345">
    <property type="entry name" value="ABC transporter involved in vitamin B12 uptake, BtuC"/>
    <property type="match status" value="1"/>
</dbReference>
<dbReference type="Gene3D" id="1.10.3470.10">
    <property type="entry name" value="ABC transporter involved in vitamin B12 uptake, BtuC"/>
    <property type="match status" value="1"/>
</dbReference>
<reference evidence="8" key="1">
    <citation type="submission" date="2021-03" db="EMBL/GenBank/DDBJ databases">
        <title>Identification and antibiotic profiling of Wohlfahrtiimonas chitiniclastica, an underestimated human pathogen.</title>
        <authorList>
            <person name="Kopf A."/>
            <person name="Bunk B."/>
            <person name="Coldewey S."/>
            <person name="Gunzer F."/>
            <person name="Riedel T."/>
            <person name="Schroettner P."/>
        </authorList>
    </citation>
    <scope>NUCLEOTIDE SEQUENCE</scope>
    <source>
        <strain evidence="8">DSM 100917</strain>
    </source>
</reference>
<evidence type="ECO:0000313" key="9">
    <source>
        <dbReference type="Proteomes" id="UP000680020"/>
    </source>
</evidence>
<dbReference type="RefSeq" id="WP_008316818.1">
    <property type="nucleotide sequence ID" value="NZ_CP115969.1"/>
</dbReference>
<dbReference type="Pfam" id="PF00950">
    <property type="entry name" value="ABC-3"/>
    <property type="match status" value="1"/>
</dbReference>
<name>A0A165GS78_9GAMM</name>
<evidence type="ECO:0000256" key="1">
    <source>
        <dbReference type="ARBA" id="ARBA00004141"/>
    </source>
</evidence>
<feature type="transmembrane region" description="Helical" evidence="7">
    <location>
        <begin position="138"/>
        <end position="158"/>
    </location>
</feature>
<feature type="transmembrane region" description="Helical" evidence="7">
    <location>
        <begin position="100"/>
        <end position="118"/>
    </location>
</feature>
<dbReference type="InterPro" id="IPR001626">
    <property type="entry name" value="ABC_TroCD"/>
</dbReference>
<comment type="subcellular location">
    <subcellularLocation>
        <location evidence="6">Cell membrane</location>
        <topology evidence="6">Multi-pass membrane protein</topology>
    </subcellularLocation>
    <subcellularLocation>
        <location evidence="1">Membrane</location>
        <topology evidence="1">Multi-pass membrane protein</topology>
    </subcellularLocation>
</comment>
<dbReference type="PANTHER" id="PTHR30477">
    <property type="entry name" value="ABC-TRANSPORTER METAL-BINDING PROTEIN"/>
    <property type="match status" value="1"/>
</dbReference>
<dbReference type="PANTHER" id="PTHR30477:SF13">
    <property type="entry name" value="IRON TRANSPORT SYSTEM MEMBRANE PROTEIN HI_0360-RELATED"/>
    <property type="match status" value="1"/>
</dbReference>
<proteinExistence type="inferred from homology"/>
<feature type="transmembrane region" description="Helical" evidence="7">
    <location>
        <begin position="179"/>
        <end position="197"/>
    </location>
</feature>
<evidence type="ECO:0000256" key="5">
    <source>
        <dbReference type="ARBA" id="ARBA00023136"/>
    </source>
</evidence>
<organism evidence="8 9">
    <name type="scientific">Wohlfahrtiimonas chitiniclastica</name>
    <dbReference type="NCBI Taxonomy" id="400946"/>
    <lineage>
        <taxon>Bacteria</taxon>
        <taxon>Pseudomonadati</taxon>
        <taxon>Pseudomonadota</taxon>
        <taxon>Gammaproteobacteria</taxon>
        <taxon>Cardiobacteriales</taxon>
        <taxon>Ignatzschineriaceae</taxon>
        <taxon>Wohlfahrtiimonas</taxon>
    </lineage>
</organism>
<evidence type="ECO:0000256" key="7">
    <source>
        <dbReference type="SAM" id="Phobius"/>
    </source>
</evidence>
<feature type="transmembrane region" description="Helical" evidence="7">
    <location>
        <begin position="203"/>
        <end position="220"/>
    </location>
</feature>
<evidence type="ECO:0000256" key="6">
    <source>
        <dbReference type="RuleBase" id="RU003943"/>
    </source>
</evidence>
<dbReference type="GO" id="GO:0010043">
    <property type="term" value="P:response to zinc ion"/>
    <property type="evidence" value="ECO:0007669"/>
    <property type="project" value="TreeGrafter"/>
</dbReference>
<comment type="caution">
    <text evidence="8">The sequence shown here is derived from an EMBL/GenBank/DDBJ whole genome shotgun (WGS) entry which is preliminary data.</text>
</comment>
<keyword evidence="4 7" id="KW-1133">Transmembrane helix</keyword>
<evidence type="ECO:0000256" key="2">
    <source>
        <dbReference type="ARBA" id="ARBA00008034"/>
    </source>
</evidence>
<comment type="similarity">
    <text evidence="2 6">Belongs to the ABC-3 integral membrane protein family.</text>
</comment>
<accession>A0A165GS78</accession>
<evidence type="ECO:0000256" key="3">
    <source>
        <dbReference type="ARBA" id="ARBA00022692"/>
    </source>
</evidence>
<feature type="transmembrane region" description="Helical" evidence="7">
    <location>
        <begin position="18"/>
        <end position="37"/>
    </location>
</feature>
<dbReference type="GeneID" id="58263717"/>
<dbReference type="AlphaFoldDB" id="A0A165GS78"/>
<feature type="transmembrane region" description="Helical" evidence="7">
    <location>
        <begin position="69"/>
        <end position="88"/>
    </location>
</feature>
<evidence type="ECO:0000313" key="8">
    <source>
        <dbReference type="EMBL" id="MBS7824853.1"/>
    </source>
</evidence>
<dbReference type="EMBL" id="JAGIBU010000004">
    <property type="protein sequence ID" value="MBS7824853.1"/>
    <property type="molecule type" value="Genomic_DNA"/>
</dbReference>
<dbReference type="Proteomes" id="UP000680020">
    <property type="component" value="Unassembled WGS sequence"/>
</dbReference>
<feature type="transmembrane region" description="Helical" evidence="7">
    <location>
        <begin position="44"/>
        <end position="63"/>
    </location>
</feature>
<dbReference type="GO" id="GO:0055085">
    <property type="term" value="P:transmembrane transport"/>
    <property type="evidence" value="ECO:0007669"/>
    <property type="project" value="InterPro"/>
</dbReference>
<dbReference type="InterPro" id="IPR037294">
    <property type="entry name" value="ABC_BtuC-like"/>
</dbReference>
<gene>
    <name evidence="8" type="ORF">J7561_06495</name>
</gene>
<feature type="transmembrane region" description="Helical" evidence="7">
    <location>
        <begin position="254"/>
        <end position="277"/>
    </location>
</feature>